<evidence type="ECO:0000256" key="1">
    <source>
        <dbReference type="SAM" id="Phobius"/>
    </source>
</evidence>
<gene>
    <name evidence="2" type="ORF">IAB51_03750</name>
</gene>
<evidence type="ECO:0000313" key="3">
    <source>
        <dbReference type="Proteomes" id="UP000824002"/>
    </source>
</evidence>
<dbReference type="EMBL" id="DVJP01000029">
    <property type="protein sequence ID" value="HIS75906.1"/>
    <property type="molecule type" value="Genomic_DNA"/>
</dbReference>
<dbReference type="Proteomes" id="UP000824002">
    <property type="component" value="Unassembled WGS sequence"/>
</dbReference>
<feature type="transmembrane region" description="Helical" evidence="1">
    <location>
        <begin position="237"/>
        <end position="262"/>
    </location>
</feature>
<keyword evidence="1" id="KW-0472">Membrane</keyword>
<proteinExistence type="predicted"/>
<dbReference type="PANTHER" id="PTHR40076">
    <property type="entry name" value="MEMBRANE PROTEIN-RELATED"/>
    <property type="match status" value="1"/>
</dbReference>
<dbReference type="AlphaFoldDB" id="A0A9D1JZ58"/>
<organism evidence="2 3">
    <name type="scientific">Candidatus Merdivicinus excrementipullorum</name>
    <dbReference type="NCBI Taxonomy" id="2840867"/>
    <lineage>
        <taxon>Bacteria</taxon>
        <taxon>Bacillati</taxon>
        <taxon>Bacillota</taxon>
        <taxon>Clostridia</taxon>
        <taxon>Eubacteriales</taxon>
        <taxon>Oscillospiraceae</taxon>
        <taxon>Oscillospiraceae incertae sedis</taxon>
        <taxon>Candidatus Merdivicinus</taxon>
    </lineage>
</organism>
<comment type="caution">
    <text evidence="2">The sequence shown here is derived from an EMBL/GenBank/DDBJ whole genome shotgun (WGS) entry which is preliminary data.</text>
</comment>
<keyword evidence="1" id="KW-0812">Transmembrane</keyword>
<name>A0A9D1JZ58_9FIRM</name>
<feature type="transmembrane region" description="Helical" evidence="1">
    <location>
        <begin position="68"/>
        <end position="90"/>
    </location>
</feature>
<reference evidence="2" key="1">
    <citation type="submission" date="2020-10" db="EMBL/GenBank/DDBJ databases">
        <authorList>
            <person name="Gilroy R."/>
        </authorList>
    </citation>
    <scope>NUCLEOTIDE SEQUENCE</scope>
    <source>
        <strain evidence="2">CHK199-13235</strain>
    </source>
</reference>
<feature type="transmembrane region" description="Helical" evidence="1">
    <location>
        <begin position="166"/>
        <end position="189"/>
    </location>
</feature>
<sequence length="274" mass="31172">MTLQRKIKENALLSLKNHWGRAIGILLFVLGTTVVFWMLEYLFSLMTQITSPNEAALTLDFGSRTLQISSSMAVISATFLVVSFAVLSPLQLGVKKWYWGQVSGETPPLLTVFDYFYNWRQLFRAILLQLALWVRKAAWAVLFFAPSVLLAAALMMMDRPLYSMEVLLYIALLLLLAFVTLSMGVLWYFTTLRYYLADYLFVTREGMGIREAIKISSAAMKGSKRTLFSLQLSLLPWRLTTVLLVPLVFVAPYYSASMAIFAKVRLESYFSKIS</sequence>
<evidence type="ECO:0000313" key="2">
    <source>
        <dbReference type="EMBL" id="HIS75906.1"/>
    </source>
</evidence>
<protein>
    <submittedName>
        <fullName evidence="2">DUF975 family protein</fullName>
    </submittedName>
</protein>
<dbReference type="InterPro" id="IPR010380">
    <property type="entry name" value="DUF975"/>
</dbReference>
<accession>A0A9D1JZ58</accession>
<dbReference type="Pfam" id="PF06161">
    <property type="entry name" value="DUF975"/>
    <property type="match status" value="1"/>
</dbReference>
<reference evidence="2" key="2">
    <citation type="journal article" date="2021" name="PeerJ">
        <title>Extensive microbial diversity within the chicken gut microbiome revealed by metagenomics and culture.</title>
        <authorList>
            <person name="Gilroy R."/>
            <person name="Ravi A."/>
            <person name="Getino M."/>
            <person name="Pursley I."/>
            <person name="Horton D.L."/>
            <person name="Alikhan N.F."/>
            <person name="Baker D."/>
            <person name="Gharbi K."/>
            <person name="Hall N."/>
            <person name="Watson M."/>
            <person name="Adriaenssens E.M."/>
            <person name="Foster-Nyarko E."/>
            <person name="Jarju S."/>
            <person name="Secka A."/>
            <person name="Antonio M."/>
            <person name="Oren A."/>
            <person name="Chaudhuri R.R."/>
            <person name="La Ragione R."/>
            <person name="Hildebrand F."/>
            <person name="Pallen M.J."/>
        </authorList>
    </citation>
    <scope>NUCLEOTIDE SEQUENCE</scope>
    <source>
        <strain evidence="2">CHK199-13235</strain>
    </source>
</reference>
<feature type="transmembrane region" description="Helical" evidence="1">
    <location>
        <begin position="21"/>
        <end position="39"/>
    </location>
</feature>
<keyword evidence="1" id="KW-1133">Transmembrane helix</keyword>
<dbReference type="PANTHER" id="PTHR40076:SF1">
    <property type="entry name" value="MEMBRANE PROTEIN"/>
    <property type="match status" value="1"/>
</dbReference>
<feature type="transmembrane region" description="Helical" evidence="1">
    <location>
        <begin position="137"/>
        <end position="154"/>
    </location>
</feature>